<dbReference type="HAMAP" id="MF_00366">
    <property type="entry name" value="RNApol_bact_RpoZ"/>
    <property type="match status" value="1"/>
</dbReference>
<dbReference type="GO" id="GO:0006351">
    <property type="term" value="P:DNA-templated transcription"/>
    <property type="evidence" value="ECO:0007669"/>
    <property type="project" value="UniProtKB-UniRule"/>
</dbReference>
<proteinExistence type="inferred from homology"/>
<dbReference type="KEGG" id="pluf:LFWB_2040"/>
<dbReference type="SUPFAM" id="SSF63562">
    <property type="entry name" value="RPB6/omega subunit-like"/>
    <property type="match status" value="1"/>
</dbReference>
<dbReference type="Proteomes" id="UP000672038">
    <property type="component" value="Chromosome"/>
</dbReference>
<keyword evidence="6 10" id="KW-0548">Nucleotidyltransferase</keyword>
<sequence length="72" mass="8200">MLKKKEGLNYPSIDELLKRIDSKYKLAYLSSKIAHIIETHNIDVSHISGNKILSKALSEIINGNFNIVFKKD</sequence>
<keyword evidence="7 10" id="KW-0804">Transcription</keyword>
<evidence type="ECO:0000256" key="7">
    <source>
        <dbReference type="ARBA" id="ARBA00023163"/>
    </source>
</evidence>
<dbReference type="NCBIfam" id="TIGR00690">
    <property type="entry name" value="rpoZ"/>
    <property type="match status" value="1"/>
</dbReference>
<comment type="function">
    <text evidence="10">Promotes RNA polymerase assembly. Latches the N- and C-terminal regions of the beta' subunit thereby facilitating its interaction with the beta and alpha subunits.</text>
</comment>
<evidence type="ECO:0000313" key="12">
    <source>
        <dbReference type="Proteomes" id="UP000672038"/>
    </source>
</evidence>
<dbReference type="GO" id="GO:0003677">
    <property type="term" value="F:DNA binding"/>
    <property type="evidence" value="ECO:0007669"/>
    <property type="project" value="UniProtKB-UniRule"/>
</dbReference>
<evidence type="ECO:0000313" key="11">
    <source>
        <dbReference type="EMBL" id="QTX02774.1"/>
    </source>
</evidence>
<dbReference type="InterPro" id="IPR006110">
    <property type="entry name" value="Pol_omega/Rpo6/RPB6"/>
</dbReference>
<comment type="subunit">
    <text evidence="10">The RNAP catalytic core consists of 2 alpha, 1 beta, 1 beta' and 1 omega subunit. When a sigma factor is associated with the core the holoenzyme is formed, which can initiate transcription.</text>
</comment>
<keyword evidence="5 10" id="KW-0808">Transferase</keyword>
<dbReference type="InterPro" id="IPR003716">
    <property type="entry name" value="DNA-dir_RNA_pol_omega"/>
</dbReference>
<dbReference type="GO" id="GO:0000428">
    <property type="term" value="C:DNA-directed RNA polymerase complex"/>
    <property type="evidence" value="ECO:0007669"/>
    <property type="project" value="UniProtKB-KW"/>
</dbReference>
<organism evidence="11 12">
    <name type="scientific">Loofah witches'-broom phytoplasma</name>
    <dbReference type="NCBI Taxonomy" id="35773"/>
    <lineage>
        <taxon>Bacteria</taxon>
        <taxon>Bacillati</taxon>
        <taxon>Mycoplasmatota</taxon>
        <taxon>Mollicutes</taxon>
        <taxon>Acholeplasmatales</taxon>
        <taxon>Acholeplasmataceae</taxon>
        <taxon>Candidatus Phytoplasma</taxon>
        <taxon>16SrVIII (Loofah witches'-broom group)</taxon>
    </lineage>
</organism>
<name>A0A975FJ06_LOWBP</name>
<accession>A0A975FJ06</accession>
<dbReference type="SMART" id="SM01409">
    <property type="entry name" value="RNA_pol_Rpb6"/>
    <property type="match status" value="1"/>
</dbReference>
<dbReference type="AlphaFoldDB" id="A0A975FJ06"/>
<evidence type="ECO:0000256" key="1">
    <source>
        <dbReference type="ARBA" id="ARBA00006711"/>
    </source>
</evidence>
<dbReference type="EC" id="2.7.7.6" evidence="2 10"/>
<dbReference type="InterPro" id="IPR036161">
    <property type="entry name" value="RPB6/omega-like_sf"/>
</dbReference>
<evidence type="ECO:0000256" key="5">
    <source>
        <dbReference type="ARBA" id="ARBA00022679"/>
    </source>
</evidence>
<dbReference type="RefSeq" id="WP_210954824.1">
    <property type="nucleotide sequence ID" value="NZ_CP054393.1"/>
</dbReference>
<dbReference type="GO" id="GO:0003899">
    <property type="term" value="F:DNA-directed RNA polymerase activity"/>
    <property type="evidence" value="ECO:0007669"/>
    <property type="project" value="UniProtKB-UniRule"/>
</dbReference>
<dbReference type="Gene3D" id="3.90.940.10">
    <property type="match status" value="1"/>
</dbReference>
<comment type="catalytic activity">
    <reaction evidence="9 10">
        <text>RNA(n) + a ribonucleoside 5'-triphosphate = RNA(n+1) + diphosphate</text>
        <dbReference type="Rhea" id="RHEA:21248"/>
        <dbReference type="Rhea" id="RHEA-COMP:14527"/>
        <dbReference type="Rhea" id="RHEA-COMP:17342"/>
        <dbReference type="ChEBI" id="CHEBI:33019"/>
        <dbReference type="ChEBI" id="CHEBI:61557"/>
        <dbReference type="ChEBI" id="CHEBI:140395"/>
        <dbReference type="EC" id="2.7.7.6"/>
    </reaction>
</comment>
<evidence type="ECO:0000256" key="8">
    <source>
        <dbReference type="ARBA" id="ARBA00029924"/>
    </source>
</evidence>
<evidence type="ECO:0000256" key="6">
    <source>
        <dbReference type="ARBA" id="ARBA00022695"/>
    </source>
</evidence>
<evidence type="ECO:0000256" key="4">
    <source>
        <dbReference type="ARBA" id="ARBA00022478"/>
    </source>
</evidence>
<evidence type="ECO:0000256" key="2">
    <source>
        <dbReference type="ARBA" id="ARBA00012418"/>
    </source>
</evidence>
<gene>
    <name evidence="10 11" type="primary">rpoZ</name>
    <name evidence="11" type="ORF">LFWB_2040</name>
</gene>
<evidence type="ECO:0000256" key="9">
    <source>
        <dbReference type="ARBA" id="ARBA00048552"/>
    </source>
</evidence>
<reference evidence="11" key="1">
    <citation type="submission" date="2020-06" db="EMBL/GenBank/DDBJ databases">
        <title>Complete genome sequence of Candidatus Phytoplasma luffae NCHU2019.</title>
        <authorList>
            <person name="Cho S.-T."/>
            <person name="Tan C.-M."/>
            <person name="Li J.-R."/>
            <person name="Chien Y.-Y."/>
            <person name="Chiu Y.-C."/>
            <person name="Yang J.-Y."/>
            <person name="Kuo C.-H."/>
        </authorList>
    </citation>
    <scope>NUCLEOTIDE SEQUENCE</scope>
    <source>
        <strain evidence="11">NCHU2019</strain>
    </source>
</reference>
<keyword evidence="12" id="KW-1185">Reference proteome</keyword>
<evidence type="ECO:0000256" key="3">
    <source>
        <dbReference type="ARBA" id="ARBA00013725"/>
    </source>
</evidence>
<evidence type="ECO:0000256" key="10">
    <source>
        <dbReference type="HAMAP-Rule" id="MF_00366"/>
    </source>
</evidence>
<comment type="similarity">
    <text evidence="1 10">Belongs to the RNA polymerase subunit omega family.</text>
</comment>
<keyword evidence="4 10" id="KW-0240">DNA-directed RNA polymerase</keyword>
<dbReference type="EMBL" id="CP054393">
    <property type="protein sequence ID" value="QTX02774.1"/>
    <property type="molecule type" value="Genomic_DNA"/>
</dbReference>
<protein>
    <recommendedName>
        <fullName evidence="3 10">DNA-directed RNA polymerase subunit omega</fullName>
        <shortName evidence="10">RNAP omega subunit</shortName>
        <ecNumber evidence="2 10">2.7.7.6</ecNumber>
    </recommendedName>
    <alternativeName>
        <fullName evidence="10">RNA polymerase omega subunit</fullName>
    </alternativeName>
    <alternativeName>
        <fullName evidence="8 10">Transcriptase subunit omega</fullName>
    </alternativeName>
</protein>